<reference evidence="7" key="1">
    <citation type="submission" date="2019-10" db="EMBL/GenBank/DDBJ databases">
        <title>Short sand fly seasons in Tbilisi, Georgia, hinder development of host immunity to saliva of the visceral leishmaniasis vector Phlebotomus kandelakii.</title>
        <authorList>
            <person name="Oliveira F."/>
            <person name="Giorgobiani E."/>
            <person name="Guimaraes-Costa A.B."/>
            <person name="Abdeladhim M."/>
            <person name="Oristian J."/>
            <person name="Tskhvaradze L."/>
            <person name="Tsertsvadze N."/>
            <person name="Zakalashvili M."/>
            <person name="Valenzuela J.G."/>
            <person name="Kamhawi S."/>
        </authorList>
    </citation>
    <scope>NUCLEOTIDE SEQUENCE</scope>
    <source>
        <strain evidence="7">Wild-capture in Tbilisi</strain>
        <tissue evidence="7">Salivary glands</tissue>
    </source>
</reference>
<evidence type="ECO:0000256" key="1">
    <source>
        <dbReference type="ARBA" id="ARBA00004613"/>
    </source>
</evidence>
<dbReference type="InterPro" id="IPR017996">
    <property type="entry name" value="MRJP/yellow-related"/>
</dbReference>
<dbReference type="PANTHER" id="PTHR10009:SF7">
    <property type="entry name" value="GH10609P-RELATED"/>
    <property type="match status" value="1"/>
</dbReference>
<evidence type="ECO:0000256" key="2">
    <source>
        <dbReference type="ARBA" id="ARBA00009127"/>
    </source>
</evidence>
<dbReference type="AlphaFoldDB" id="A0A6B2EEC6"/>
<dbReference type="Gene3D" id="2.120.10.30">
    <property type="entry name" value="TolB, C-terminal domain"/>
    <property type="match status" value="1"/>
</dbReference>
<dbReference type="PRINTS" id="PR01366">
    <property type="entry name" value="ROYALJELLY"/>
</dbReference>
<dbReference type="Pfam" id="PF03022">
    <property type="entry name" value="MRJP"/>
    <property type="match status" value="2"/>
</dbReference>
<comment type="subcellular location">
    <subcellularLocation>
        <location evidence="1">Secreted</location>
    </subcellularLocation>
</comment>
<evidence type="ECO:0000256" key="4">
    <source>
        <dbReference type="ARBA" id="ARBA00022729"/>
    </source>
</evidence>
<organism evidence="7">
    <name type="scientific">Phlebotomus kandelakii</name>
    <dbReference type="NCBI Taxonomy" id="1109342"/>
    <lineage>
        <taxon>Eukaryota</taxon>
        <taxon>Metazoa</taxon>
        <taxon>Ecdysozoa</taxon>
        <taxon>Arthropoda</taxon>
        <taxon>Hexapoda</taxon>
        <taxon>Insecta</taxon>
        <taxon>Pterygota</taxon>
        <taxon>Neoptera</taxon>
        <taxon>Endopterygota</taxon>
        <taxon>Diptera</taxon>
        <taxon>Nematocera</taxon>
        <taxon>Psychodoidea</taxon>
        <taxon>Psychodidae</taxon>
        <taxon>Phlebotomus</taxon>
        <taxon>Larroussius</taxon>
    </lineage>
</organism>
<dbReference type="PANTHER" id="PTHR10009">
    <property type="entry name" value="PROTEIN YELLOW-RELATED"/>
    <property type="match status" value="1"/>
</dbReference>
<protein>
    <submittedName>
        <fullName evidence="7">Putative major royal jelly protein</fullName>
    </submittedName>
</protein>
<evidence type="ECO:0000256" key="5">
    <source>
        <dbReference type="ARBA" id="ARBA00023180"/>
    </source>
</evidence>
<dbReference type="InterPro" id="IPR011042">
    <property type="entry name" value="6-blade_b-propeller_TolB-like"/>
</dbReference>
<keyword evidence="5" id="KW-0325">Glycoprotein</keyword>
<keyword evidence="4 6" id="KW-0732">Signal</keyword>
<proteinExistence type="inferred from homology"/>
<evidence type="ECO:0000313" key="7">
    <source>
        <dbReference type="EMBL" id="NBJ60408.1"/>
    </source>
</evidence>
<dbReference type="GO" id="GO:0005576">
    <property type="term" value="C:extracellular region"/>
    <property type="evidence" value="ECO:0007669"/>
    <property type="project" value="UniProtKB-SubCell"/>
</dbReference>
<keyword evidence="3" id="KW-0964">Secreted</keyword>
<name>A0A6B2EEC6_9DIPT</name>
<feature type="chain" id="PRO_5025679320" evidence="6">
    <location>
        <begin position="18"/>
        <end position="448"/>
    </location>
</feature>
<comment type="similarity">
    <text evidence="2">Belongs to the major royal jelly protein family.</text>
</comment>
<dbReference type="FunFam" id="2.120.10.30:FF:000045">
    <property type="entry name" value="Blast:Protein yellow"/>
    <property type="match status" value="1"/>
</dbReference>
<evidence type="ECO:0000256" key="6">
    <source>
        <dbReference type="SAM" id="SignalP"/>
    </source>
</evidence>
<feature type="signal peptide" evidence="6">
    <location>
        <begin position="1"/>
        <end position="17"/>
    </location>
</feature>
<sequence>MIVKLLALTVLIAPVLGVSKLKSVAEWKDLEYEFPTASDRRNAIVQGHYVQGNGVPIDVDIAYRSNGASLIFVTVPRFISGIPITLGTITSMSTSNGPMIRAYPHYSWQNSHGDQCDDITSVFRVTVDNCKRLWVLDTGKIGEEQKCPPQLLVFDLNNDCLIHRYRIPKDQYTNGGSLLVTSVVDVRNPLPGRCDQTMVYIADVTAFGIIVYDFKRQKSWRVQNKLMYPHPKFGTFNIKGDTFDLMDGILGLAISPPVTRTQRGGYGLFYPSYGNDIYNNILPQTDRLLFFHALASATENAIPLSLLDNSTIWQSDPNSIPRSFREIGYRGTQSAAEAVDQHGNLFFGLMNPIAIACWDTNTEYDKRNIKIVAQNDDTLQFTSGLKVVKNGRGEEELWVLTCRFQKTMAGTRNFRETNFRIQALQINQLLGGTRCTGRDSSGFTFPNF</sequence>
<evidence type="ECO:0000256" key="3">
    <source>
        <dbReference type="ARBA" id="ARBA00022525"/>
    </source>
</evidence>
<accession>A0A6B2EEC6</accession>
<dbReference type="EMBL" id="GIFK01002705">
    <property type="protein sequence ID" value="NBJ60408.1"/>
    <property type="molecule type" value="Transcribed_RNA"/>
</dbReference>